<dbReference type="AlphaFoldDB" id="A0A2P9ASV6"/>
<name>A0A2P9ASV6_9HYPH</name>
<dbReference type="InterPro" id="IPR011008">
    <property type="entry name" value="Dimeric_a/b-barrel"/>
</dbReference>
<dbReference type="InterPro" id="IPR013097">
    <property type="entry name" value="Dabb"/>
</dbReference>
<proteinExistence type="predicted"/>
<protein>
    <recommendedName>
        <fullName evidence="1">Stress-response A/B barrel domain-containing protein</fullName>
    </recommendedName>
</protein>
<accession>A0A2P9ASV6</accession>
<keyword evidence="3" id="KW-1185">Reference proteome</keyword>
<dbReference type="SMART" id="SM00886">
    <property type="entry name" value="Dabb"/>
    <property type="match status" value="1"/>
</dbReference>
<dbReference type="PROSITE" id="PS51502">
    <property type="entry name" value="S_R_A_B_BARREL"/>
    <property type="match status" value="1"/>
</dbReference>
<evidence type="ECO:0000313" key="2">
    <source>
        <dbReference type="EMBL" id="SJM34247.1"/>
    </source>
</evidence>
<sequence>MLGLIWQLRDRLAITGGVLGVLSAKDMAPGDDATPLRPSAYVGEIEIADLWPPDTGPPLLLVPAANEIMIRHIVFFTAASSSNLEPILDGLALLTNIPHARRLEVAQNRKSDPSSKEVDIVVYGEFGTDAELAAYKAHPLYQEAIKRVRPLREVRFAADYEIATARTSAVGSVGQ</sequence>
<evidence type="ECO:0000259" key="1">
    <source>
        <dbReference type="PROSITE" id="PS51502"/>
    </source>
</evidence>
<dbReference type="EMBL" id="FUIG01000048">
    <property type="protein sequence ID" value="SJM34247.1"/>
    <property type="molecule type" value="Genomic_DNA"/>
</dbReference>
<evidence type="ECO:0000313" key="3">
    <source>
        <dbReference type="Proteomes" id="UP000245698"/>
    </source>
</evidence>
<dbReference type="Proteomes" id="UP000245698">
    <property type="component" value="Unassembled WGS sequence"/>
</dbReference>
<feature type="domain" description="Stress-response A/B barrel" evidence="1">
    <location>
        <begin position="70"/>
        <end position="160"/>
    </location>
</feature>
<reference evidence="3" key="1">
    <citation type="submission" date="2016-12" db="EMBL/GenBank/DDBJ databases">
        <authorList>
            <person name="Brunel B."/>
        </authorList>
    </citation>
    <scope>NUCLEOTIDE SEQUENCE [LARGE SCALE GENOMIC DNA]</scope>
</reference>
<dbReference type="Gene3D" id="3.30.70.100">
    <property type="match status" value="1"/>
</dbReference>
<gene>
    <name evidence="2" type="ORF">BQ8482_40029</name>
</gene>
<dbReference type="SUPFAM" id="SSF54909">
    <property type="entry name" value="Dimeric alpha+beta barrel"/>
    <property type="match status" value="1"/>
</dbReference>
<organism evidence="2 3">
    <name type="scientific">Mesorhizobium delmotii</name>
    <dbReference type="NCBI Taxonomy" id="1631247"/>
    <lineage>
        <taxon>Bacteria</taxon>
        <taxon>Pseudomonadati</taxon>
        <taxon>Pseudomonadota</taxon>
        <taxon>Alphaproteobacteria</taxon>
        <taxon>Hyphomicrobiales</taxon>
        <taxon>Phyllobacteriaceae</taxon>
        <taxon>Mesorhizobium</taxon>
    </lineage>
</organism>
<dbReference type="Pfam" id="PF07876">
    <property type="entry name" value="Dabb"/>
    <property type="match status" value="1"/>
</dbReference>